<reference evidence="2" key="1">
    <citation type="submission" date="2021-01" db="EMBL/GenBank/DDBJ databases">
        <authorList>
            <person name="Corre E."/>
            <person name="Pelletier E."/>
            <person name="Niang G."/>
            <person name="Scheremetjew M."/>
            <person name="Finn R."/>
            <person name="Kale V."/>
            <person name="Holt S."/>
            <person name="Cochrane G."/>
            <person name="Meng A."/>
            <person name="Brown T."/>
            <person name="Cohen L."/>
        </authorList>
    </citation>
    <scope>NUCLEOTIDE SEQUENCE</scope>
    <source>
        <strain evidence="2">CCMP281</strain>
    </source>
</reference>
<proteinExistence type="predicted"/>
<feature type="region of interest" description="Disordered" evidence="1">
    <location>
        <begin position="1"/>
        <end position="29"/>
    </location>
</feature>
<protein>
    <submittedName>
        <fullName evidence="2">Uncharacterized protein</fullName>
    </submittedName>
</protein>
<evidence type="ECO:0000256" key="1">
    <source>
        <dbReference type="SAM" id="MobiDB-lite"/>
    </source>
</evidence>
<name>A0A7S3BID6_9EUKA</name>
<dbReference type="EMBL" id="HBHX01056669">
    <property type="protein sequence ID" value="CAE0136462.1"/>
    <property type="molecule type" value="Transcribed_RNA"/>
</dbReference>
<sequence length="119" mass="11850">MLSSLAPRTQHMEAARPNRGQTWLSPNRSSALNGLGSAAGRLDAKGLAPPPVAKGLLLAVPAAGRAAALDANGLLTPPVANGLLLAASSEEAEGSVAANGLHGALELRPTSGDRLFLAG</sequence>
<accession>A0A7S3BID6</accession>
<gene>
    <name evidence="2" type="ORF">HERI1096_LOCUS31256</name>
</gene>
<dbReference type="AlphaFoldDB" id="A0A7S3BID6"/>
<feature type="compositionally biased region" description="Polar residues" evidence="1">
    <location>
        <begin position="19"/>
        <end position="29"/>
    </location>
</feature>
<evidence type="ECO:0000313" key="2">
    <source>
        <dbReference type="EMBL" id="CAE0136462.1"/>
    </source>
</evidence>
<organism evidence="2">
    <name type="scientific">Haptolina ericina</name>
    <dbReference type="NCBI Taxonomy" id="156174"/>
    <lineage>
        <taxon>Eukaryota</taxon>
        <taxon>Haptista</taxon>
        <taxon>Haptophyta</taxon>
        <taxon>Prymnesiophyceae</taxon>
        <taxon>Prymnesiales</taxon>
        <taxon>Prymnesiaceae</taxon>
        <taxon>Haptolina</taxon>
    </lineage>
</organism>